<dbReference type="Proteomes" id="UP000623926">
    <property type="component" value="Chromosome"/>
</dbReference>
<accession>A0ABD7CZU1</accession>
<name>A0ABD7CZU1_9ACTN</name>
<protein>
    <submittedName>
        <fullName evidence="1">Uncharacterized protein</fullName>
    </submittedName>
</protein>
<gene>
    <name evidence="1" type="ORF">I6J42_19505</name>
</gene>
<proteinExistence type="predicted"/>
<evidence type="ECO:0000313" key="2">
    <source>
        <dbReference type="Proteomes" id="UP000623926"/>
    </source>
</evidence>
<reference evidence="1 2" key="1">
    <citation type="submission" date="2021-02" db="EMBL/GenBank/DDBJ databases">
        <title>FDA dAtabase for Regulatory Grade micrObial Sequences (FDA-ARGOS): Supporting development and validation of Infectious Disease Dx tests.</title>
        <authorList>
            <person name="Sproer C."/>
            <person name="Gronow S."/>
            <person name="Severitt S."/>
            <person name="Schroder I."/>
            <person name="Tallon L."/>
            <person name="Sadzewicz L."/>
            <person name="Zhao X."/>
            <person name="Boylan J."/>
            <person name="Ott S."/>
            <person name="Bowen H."/>
            <person name="Vavikolanu K."/>
            <person name="Mehta A."/>
            <person name="Aluvathingal J."/>
            <person name="Nadendla S."/>
            <person name="Lowell S."/>
            <person name="Myers T."/>
            <person name="Yan Y."/>
            <person name="Sichtig H."/>
        </authorList>
    </citation>
    <scope>NUCLEOTIDE SEQUENCE [LARGE SCALE GENOMIC DNA]</scope>
    <source>
        <strain evidence="1 2">FDAARGOS_1212</strain>
    </source>
</reference>
<dbReference type="RefSeq" id="WP_205030054.1">
    <property type="nucleotide sequence ID" value="NZ_CP070245.1"/>
</dbReference>
<sequence length="206" mass="22239">MENRFEGGCTLCSVQVAARGGFVQRSESGTWEVRCATCQYVDELAEADDFDPDEIVLPVAPPPGSAPILHLRVLGLNRSCWKCGGETTCIAGLYPARPARGYCGLFTTENARTMTLAVQLLERHGRVDLAAPVKSRYSKTMRERQLTNGCRHCDALQGNFPVQEEAFAQVVTASGPDGLDTLLVAECPALAWQEVVHDNSGGVIAV</sequence>
<organism evidence="1 2">
    <name type="scientific">Streptomyces californicus</name>
    <dbReference type="NCBI Taxonomy" id="67351"/>
    <lineage>
        <taxon>Bacteria</taxon>
        <taxon>Bacillati</taxon>
        <taxon>Actinomycetota</taxon>
        <taxon>Actinomycetes</taxon>
        <taxon>Kitasatosporales</taxon>
        <taxon>Streptomycetaceae</taxon>
        <taxon>Streptomyces</taxon>
    </lineage>
</organism>
<dbReference type="EMBL" id="CP070245">
    <property type="protein sequence ID" value="QRV35995.1"/>
    <property type="molecule type" value="Genomic_DNA"/>
</dbReference>
<evidence type="ECO:0000313" key="1">
    <source>
        <dbReference type="EMBL" id="QRV35995.1"/>
    </source>
</evidence>
<dbReference type="AlphaFoldDB" id="A0ABD7CZU1"/>